<dbReference type="GO" id="GO:0006900">
    <property type="term" value="P:vesicle budding from membrane"/>
    <property type="evidence" value="ECO:0007669"/>
    <property type="project" value="TreeGrafter"/>
</dbReference>
<dbReference type="PaxDb" id="2850-Phatr18620"/>
<name>B5Y534_PHATC</name>
<organism evidence="4 5">
    <name type="scientific">Phaeodactylum tricornutum (strain CCAP 1055/1)</name>
    <dbReference type="NCBI Taxonomy" id="556484"/>
    <lineage>
        <taxon>Eukaryota</taxon>
        <taxon>Sar</taxon>
        <taxon>Stramenopiles</taxon>
        <taxon>Ochrophyta</taxon>
        <taxon>Bacillariophyta</taxon>
        <taxon>Bacillariophyceae</taxon>
        <taxon>Bacillariophycidae</taxon>
        <taxon>Naviculales</taxon>
        <taxon>Phaeodactylaceae</taxon>
        <taxon>Phaeodactylum</taxon>
    </lineage>
</organism>
<keyword evidence="5" id="KW-1185">Reference proteome</keyword>
<evidence type="ECO:0000313" key="5">
    <source>
        <dbReference type="Proteomes" id="UP000000759"/>
    </source>
</evidence>
<dbReference type="KEGG" id="pti:PHATR_18620"/>
<dbReference type="eggNOG" id="KOG1655">
    <property type="taxonomic scope" value="Eukaryota"/>
</dbReference>
<evidence type="ECO:0000256" key="1">
    <source>
        <dbReference type="ARBA" id="ARBA00006190"/>
    </source>
</evidence>
<dbReference type="OrthoDB" id="3973241at2759"/>
<dbReference type="Gene3D" id="1.10.287.1060">
    <property type="entry name" value="ESAT-6-like"/>
    <property type="match status" value="1"/>
</dbReference>
<feature type="compositionally biased region" description="Acidic residues" evidence="3">
    <location>
        <begin position="174"/>
        <end position="184"/>
    </location>
</feature>
<dbReference type="STRING" id="556484.B5Y534"/>
<dbReference type="AlphaFoldDB" id="B5Y534"/>
<reference evidence="4 5" key="1">
    <citation type="journal article" date="2008" name="Nature">
        <title>The Phaeodactylum genome reveals the evolutionary history of diatom genomes.</title>
        <authorList>
            <person name="Bowler C."/>
            <person name="Allen A.E."/>
            <person name="Badger J.H."/>
            <person name="Grimwood J."/>
            <person name="Jabbari K."/>
            <person name="Kuo A."/>
            <person name="Maheswari U."/>
            <person name="Martens C."/>
            <person name="Maumus F."/>
            <person name="Otillar R.P."/>
            <person name="Rayko E."/>
            <person name="Salamov A."/>
            <person name="Vandepoele K."/>
            <person name="Beszteri B."/>
            <person name="Gruber A."/>
            <person name="Heijde M."/>
            <person name="Katinka M."/>
            <person name="Mock T."/>
            <person name="Valentin K."/>
            <person name="Verret F."/>
            <person name="Berges J.A."/>
            <person name="Brownlee C."/>
            <person name="Cadoret J.P."/>
            <person name="Chiovitti A."/>
            <person name="Choi C.J."/>
            <person name="Coesel S."/>
            <person name="De Martino A."/>
            <person name="Detter J.C."/>
            <person name="Durkin C."/>
            <person name="Falciatore A."/>
            <person name="Fournet J."/>
            <person name="Haruta M."/>
            <person name="Huysman M.J."/>
            <person name="Jenkins B.D."/>
            <person name="Jiroutova K."/>
            <person name="Jorgensen R.E."/>
            <person name="Joubert Y."/>
            <person name="Kaplan A."/>
            <person name="Kroger N."/>
            <person name="Kroth P.G."/>
            <person name="La Roche J."/>
            <person name="Lindquist E."/>
            <person name="Lommer M."/>
            <person name="Martin-Jezequel V."/>
            <person name="Lopez P.J."/>
            <person name="Lucas S."/>
            <person name="Mangogna M."/>
            <person name="McGinnis K."/>
            <person name="Medlin L.K."/>
            <person name="Montsant A."/>
            <person name="Oudot-Le Secq M.P."/>
            <person name="Napoli C."/>
            <person name="Obornik M."/>
            <person name="Parker M.S."/>
            <person name="Petit J.L."/>
            <person name="Porcel B.M."/>
            <person name="Poulsen N."/>
            <person name="Robison M."/>
            <person name="Rychlewski L."/>
            <person name="Rynearson T.A."/>
            <person name="Schmutz J."/>
            <person name="Shapiro H."/>
            <person name="Siaut M."/>
            <person name="Stanley M."/>
            <person name="Sussman M.R."/>
            <person name="Taylor A.R."/>
            <person name="Vardi A."/>
            <person name="von Dassow P."/>
            <person name="Vyverman W."/>
            <person name="Willis A."/>
            <person name="Wyrwicz L.S."/>
            <person name="Rokhsar D.S."/>
            <person name="Weissenbach J."/>
            <person name="Armbrust E.V."/>
            <person name="Green B.R."/>
            <person name="Van de Peer Y."/>
            <person name="Grigoriev I.V."/>
        </authorList>
    </citation>
    <scope>NUCLEOTIDE SEQUENCE [LARGE SCALE GENOMIC DNA]</scope>
    <source>
        <strain evidence="4 5">CCAP 1055/1</strain>
    </source>
</reference>
<dbReference type="GeneID" id="7203985"/>
<dbReference type="GO" id="GO:0032511">
    <property type="term" value="P:late endosome to vacuole transport via multivesicular body sorting pathway"/>
    <property type="evidence" value="ECO:0007669"/>
    <property type="project" value="TreeGrafter"/>
</dbReference>
<dbReference type="GO" id="GO:0005771">
    <property type="term" value="C:multivesicular body"/>
    <property type="evidence" value="ECO:0007669"/>
    <property type="project" value="TreeGrafter"/>
</dbReference>
<evidence type="ECO:0008006" key="6">
    <source>
        <dbReference type="Google" id="ProtNLM"/>
    </source>
</evidence>
<evidence type="ECO:0000256" key="2">
    <source>
        <dbReference type="ARBA" id="ARBA00023054"/>
    </source>
</evidence>
<reference evidence="5" key="2">
    <citation type="submission" date="2008-08" db="EMBL/GenBank/DDBJ databases">
        <authorList>
            <consortium name="Diatom Consortium"/>
            <person name="Grigoriev I."/>
            <person name="Grimwood J."/>
            <person name="Kuo A."/>
            <person name="Otillar R.P."/>
            <person name="Salamov A."/>
            <person name="Detter J.C."/>
            <person name="Lindquist E."/>
            <person name="Shapiro H."/>
            <person name="Lucas S."/>
            <person name="Glavina del Rio T."/>
            <person name="Pitluck S."/>
            <person name="Rokhsar D."/>
            <person name="Bowler C."/>
        </authorList>
    </citation>
    <scope>GENOME REANNOTATION</scope>
    <source>
        <strain evidence="5">CCAP 1055/1</strain>
    </source>
</reference>
<evidence type="ECO:0000313" key="4">
    <source>
        <dbReference type="EMBL" id="ACI65584.1"/>
    </source>
</evidence>
<protein>
    <recommendedName>
        <fullName evidence="6">Charged multivesicular body protein 5</fullName>
    </recommendedName>
</protein>
<dbReference type="Gene3D" id="6.10.250.1710">
    <property type="match status" value="1"/>
</dbReference>
<feature type="compositionally biased region" description="Polar residues" evidence="3">
    <location>
        <begin position="18"/>
        <end position="28"/>
    </location>
</feature>
<sequence length="222" mass="24466">MKRVFGKKKAEAPAPSLDETSSGLNSRIESMDQKIEGLESELRGFKDKIKKTKSPAAKKQLQKRALEILKRKRMYEQQRDTVSGQQFNIDQTSFGLESAKASVSTVAAMKAANKELKKTIRKDLDIDDVDDLADDMAELMEDFNEINEALGRNFATPDDLDEADLDAELEMLGDELEEEFEAETADAAPSYLLPSTPLDTPGEKTGSSADDYGLPTAPIGNQ</sequence>
<dbReference type="RefSeq" id="XP_002186114.1">
    <property type="nucleotide sequence ID" value="XM_002186078.1"/>
</dbReference>
<dbReference type="FunCoup" id="B5Y534">
    <property type="interactions" value="248"/>
</dbReference>
<comment type="similarity">
    <text evidence="1">Belongs to the SNF7 family.</text>
</comment>
<dbReference type="OMA" id="GVKQMQK"/>
<dbReference type="EMBL" id="CP001142">
    <property type="protein sequence ID" value="ACI65584.1"/>
    <property type="molecule type" value="Genomic_DNA"/>
</dbReference>
<gene>
    <name evidence="4" type="ORF">PHATR_18620</name>
</gene>
<accession>B5Y534</accession>
<feature type="region of interest" description="Disordered" evidence="3">
    <location>
        <begin position="1"/>
        <end position="32"/>
    </location>
</feature>
<dbReference type="Pfam" id="PF03357">
    <property type="entry name" value="Snf7"/>
    <property type="match status" value="1"/>
</dbReference>
<keyword evidence="2" id="KW-0175">Coiled coil</keyword>
<feature type="region of interest" description="Disordered" evidence="3">
    <location>
        <begin position="174"/>
        <end position="222"/>
    </location>
</feature>
<dbReference type="PANTHER" id="PTHR22761">
    <property type="entry name" value="CHARGED MULTIVESICULAR BODY PROTEIN"/>
    <property type="match status" value="1"/>
</dbReference>
<proteinExistence type="inferred from homology"/>
<dbReference type="HOGENOM" id="CLU_079409_1_0_1"/>
<evidence type="ECO:0000256" key="3">
    <source>
        <dbReference type="SAM" id="MobiDB-lite"/>
    </source>
</evidence>
<dbReference type="PANTHER" id="PTHR22761:SF12">
    <property type="entry name" value="CHARGED MULTIVESICULAR BODY PROTEIN 5"/>
    <property type="match status" value="1"/>
</dbReference>
<dbReference type="InParanoid" id="B5Y534"/>
<dbReference type="Proteomes" id="UP000000759">
    <property type="component" value="Chromosome 3"/>
</dbReference>
<dbReference type="InterPro" id="IPR005024">
    <property type="entry name" value="Snf7_fam"/>
</dbReference>